<evidence type="ECO:0000256" key="3">
    <source>
        <dbReference type="ARBA" id="ARBA00022737"/>
    </source>
</evidence>
<dbReference type="Gene3D" id="1.20.5.190">
    <property type="match status" value="2"/>
</dbReference>
<feature type="domain" description="WW" evidence="7">
    <location>
        <begin position="1263"/>
        <end position="1290"/>
    </location>
</feature>
<keyword evidence="5" id="KW-0175">Coiled coil</keyword>
<organism evidence="8 9">
    <name type="scientific">Triparma verrucosa</name>
    <dbReference type="NCBI Taxonomy" id="1606542"/>
    <lineage>
        <taxon>Eukaryota</taxon>
        <taxon>Sar</taxon>
        <taxon>Stramenopiles</taxon>
        <taxon>Ochrophyta</taxon>
        <taxon>Bolidophyceae</taxon>
        <taxon>Parmales</taxon>
        <taxon>Triparmaceae</taxon>
        <taxon>Triparma</taxon>
    </lineage>
</organism>
<reference evidence="9" key="1">
    <citation type="journal article" date="2023" name="Commun. Biol.">
        <title>Genome analysis of Parmales, the sister group of diatoms, reveals the evolutionary specialization of diatoms from phago-mixotrophs to photoautotrophs.</title>
        <authorList>
            <person name="Ban H."/>
            <person name="Sato S."/>
            <person name="Yoshikawa S."/>
            <person name="Yamada K."/>
            <person name="Nakamura Y."/>
            <person name="Ichinomiya M."/>
            <person name="Sato N."/>
            <person name="Blanc-Mathieu R."/>
            <person name="Endo H."/>
            <person name="Kuwata A."/>
            <person name="Ogata H."/>
        </authorList>
    </citation>
    <scope>NUCLEOTIDE SEQUENCE [LARGE SCALE GENOMIC DNA]</scope>
    <source>
        <strain evidence="9">NIES 3699</strain>
    </source>
</reference>
<proteinExistence type="predicted"/>
<comment type="caution">
    <text evidence="8">The sequence shown here is derived from an EMBL/GenBank/DDBJ whole genome shotgun (WGS) entry which is preliminary data.</text>
</comment>
<evidence type="ECO:0000256" key="1">
    <source>
        <dbReference type="ARBA" id="ARBA00004496"/>
    </source>
</evidence>
<dbReference type="GO" id="GO:0051295">
    <property type="term" value="P:establishment of meiotic spindle localization"/>
    <property type="evidence" value="ECO:0007669"/>
    <property type="project" value="TreeGrafter"/>
</dbReference>
<feature type="compositionally biased region" description="Low complexity" evidence="6">
    <location>
        <begin position="229"/>
        <end position="244"/>
    </location>
</feature>
<dbReference type="EMBL" id="BRXX01000308">
    <property type="protein sequence ID" value="GMI03862.1"/>
    <property type="molecule type" value="Genomic_DNA"/>
</dbReference>
<gene>
    <name evidence="8" type="ORF">TrVE_jg2533</name>
</gene>
<dbReference type="Pfam" id="PF00397">
    <property type="entry name" value="WW"/>
    <property type="match status" value="1"/>
</dbReference>
<dbReference type="InterPro" id="IPR051185">
    <property type="entry name" value="ASPM"/>
</dbReference>
<feature type="region of interest" description="Disordered" evidence="6">
    <location>
        <begin position="936"/>
        <end position="973"/>
    </location>
</feature>
<dbReference type="InterPro" id="IPR000048">
    <property type="entry name" value="IQ_motif_EF-hand-BS"/>
</dbReference>
<dbReference type="Pfam" id="PF22586">
    <property type="entry name" value="ANCHR-like_BBOX"/>
    <property type="match status" value="1"/>
</dbReference>
<feature type="coiled-coil region" evidence="5">
    <location>
        <begin position="70"/>
        <end position="111"/>
    </location>
</feature>
<feature type="coiled-coil region" evidence="5">
    <location>
        <begin position="1075"/>
        <end position="1103"/>
    </location>
</feature>
<evidence type="ECO:0000313" key="8">
    <source>
        <dbReference type="EMBL" id="GMI03862.1"/>
    </source>
</evidence>
<dbReference type="PANTHER" id="PTHR22706:SF1">
    <property type="entry name" value="ASSEMBLY FACTOR FOR SPINDLE MICROTUBULES"/>
    <property type="match status" value="1"/>
</dbReference>
<name>A0A9W7CC50_9STRA</name>
<keyword evidence="2" id="KW-0963">Cytoplasm</keyword>
<feature type="region of interest" description="Disordered" evidence="6">
    <location>
        <begin position="227"/>
        <end position="247"/>
    </location>
</feature>
<comment type="subcellular location">
    <subcellularLocation>
        <location evidence="1">Cytoplasm</location>
    </subcellularLocation>
</comment>
<dbReference type="Gene3D" id="2.20.70.10">
    <property type="match status" value="1"/>
</dbReference>
<evidence type="ECO:0000256" key="5">
    <source>
        <dbReference type="SAM" id="Coils"/>
    </source>
</evidence>
<dbReference type="PROSITE" id="PS50020">
    <property type="entry name" value="WW_DOMAIN_2"/>
    <property type="match status" value="1"/>
</dbReference>
<evidence type="ECO:0000256" key="2">
    <source>
        <dbReference type="ARBA" id="ARBA00022490"/>
    </source>
</evidence>
<dbReference type="CDD" id="cd00201">
    <property type="entry name" value="WW"/>
    <property type="match status" value="1"/>
</dbReference>
<evidence type="ECO:0000256" key="6">
    <source>
        <dbReference type="SAM" id="MobiDB-lite"/>
    </source>
</evidence>
<evidence type="ECO:0000259" key="7">
    <source>
        <dbReference type="PROSITE" id="PS50020"/>
    </source>
</evidence>
<evidence type="ECO:0000313" key="9">
    <source>
        <dbReference type="Proteomes" id="UP001165160"/>
    </source>
</evidence>
<dbReference type="Pfam" id="PF00612">
    <property type="entry name" value="IQ"/>
    <property type="match status" value="4"/>
</dbReference>
<dbReference type="GO" id="GO:0005737">
    <property type="term" value="C:cytoplasm"/>
    <property type="evidence" value="ECO:0007669"/>
    <property type="project" value="UniProtKB-SubCell"/>
</dbReference>
<dbReference type="GO" id="GO:0005516">
    <property type="term" value="F:calmodulin binding"/>
    <property type="evidence" value="ECO:0007669"/>
    <property type="project" value="UniProtKB-KW"/>
</dbReference>
<accession>A0A9W7CC50</accession>
<keyword evidence="3" id="KW-0677">Repeat</keyword>
<protein>
    <recommendedName>
        <fullName evidence="7">WW domain-containing protein</fullName>
    </recommendedName>
</protein>
<dbReference type="GO" id="GO:0000278">
    <property type="term" value="P:mitotic cell cycle"/>
    <property type="evidence" value="ECO:0007669"/>
    <property type="project" value="TreeGrafter"/>
</dbReference>
<dbReference type="PANTHER" id="PTHR22706">
    <property type="entry name" value="ASSEMBLY FACTOR FOR SPINDLE MICROTUBULES"/>
    <property type="match status" value="1"/>
</dbReference>
<dbReference type="GO" id="GO:0007051">
    <property type="term" value="P:spindle organization"/>
    <property type="evidence" value="ECO:0007669"/>
    <property type="project" value="TreeGrafter"/>
</dbReference>
<sequence>MERASDVFFLDVSALRKLRPGKQSSRFDHSITTSDLVKQAPLISSLKELVDEENDAIRKGASPEKATKMVRSIENELDTAKEATKQHIRKMHRLQKDLAKAEVLEANLKSELKNNKKVGRFKAVVKSMNVFQGDRGKVDERKRAVEIKEVAKAVGMKIKDAAEMYDRTHVLGNFRGEEGYEFGVDEFVLEVFDRINEDPQHAKNILLSYHRTLACHEVANLMKIASVGSSSPSTSPTTSPSTSPGREEGREIFLDKMFRALVVMRRLQLLAQVEGGVGNARRNWRQSVDAGEDAGDDASTTHYSVMSKASLGGGSRKGLPPVKMTTKNPLDSDRETPRVLRKDVTGLQAPPSIDDLRQELQQSSSILHNLDRAMKRDVALVSQNYTVKSEQAKRMSWVWGLEKLESVGRKTLLNYKWLAFRRMLRYDRFQQNCQHAALFMKTVNARIIGRICATWLHRKFVDMFEDWKRRAKYETELEEHSAVLEMQATVRRIFATKRVQILREHRAATNIQRVHRGNGGRQMAAARREYLKMKWAACVIETAWINLQVIRAAKKVVRDRKLAAAARVIQGMWRTRVAKRRVTLLKEHRRKEQNCLKIQCLWRGYTTRCEVYSDVRKNKRILAATKIQNMVRMYLAFWVVEDVREKHAAATSIQTIFRGQEGKRAVRLKIKHKAATEITRLCRGVLCRERIARKRRWIAAQFNREARSTIKLQNAFRMRQAVKKAKLRKEQVESKRRESVMLLQRVIRGKAGRVNFAMKKAFKLKTVEEEEKMRRSSVMIQSNIRRRQAALFAAEEKAKKEKSNLDASASKVQSLFRGNLGRRKSSLVKEEYDRMIEERTYGLYYSLQRKYIREQEKLHGEQARMIQANIRIYLAKKRVGKARGDKNAKLEEEQMNFAACLIQNKSRSRNAQKELSKRKQDKVQKLAQLEREMEEQKVREEQEANGAATMLQRQLRGRGARKRVGMMKEEKESNLAATRLQSVQRRRIAKGEVQKRKFEVAEKRRIEEEENREKNICATRLQALYRGNNCRENSVDLLDELKRVKEHKDSLILFKAVVRLQCGWRKNRAKKHFKKRQKLAEIERKQREEDEELERNLEVLHKEQEMLLYVLRLQNCYRNRKARKIFDIARIAHLKMGEVNREKRRQRAVLTLQSWARGMKSRTWFKLNVHNLRQELEYRSWCVECVSVIATRRCTTCLDRYCNDCWNVIHRKGRKRQHGYDIIEYKPHVDEKKVDMFATNGFNEGSSLGGAGSSMVSSGGQEWIEYWDESAGAKYWYNKTTGEASWIRPS</sequence>
<feature type="region of interest" description="Disordered" evidence="6">
    <location>
        <begin position="306"/>
        <end position="334"/>
    </location>
</feature>
<dbReference type="SMART" id="SM00015">
    <property type="entry name" value="IQ"/>
    <property type="match status" value="17"/>
</dbReference>
<dbReference type="InterPro" id="IPR001202">
    <property type="entry name" value="WW_dom"/>
</dbReference>
<evidence type="ECO:0000256" key="4">
    <source>
        <dbReference type="ARBA" id="ARBA00022860"/>
    </source>
</evidence>
<feature type="compositionally biased region" description="Basic residues" evidence="6">
    <location>
        <begin position="955"/>
        <end position="965"/>
    </location>
</feature>
<dbReference type="GO" id="GO:0000922">
    <property type="term" value="C:spindle pole"/>
    <property type="evidence" value="ECO:0007669"/>
    <property type="project" value="TreeGrafter"/>
</dbReference>
<dbReference type="PROSITE" id="PS50096">
    <property type="entry name" value="IQ"/>
    <property type="match status" value="9"/>
</dbReference>
<dbReference type="Proteomes" id="UP001165160">
    <property type="component" value="Unassembled WGS sequence"/>
</dbReference>
<keyword evidence="9" id="KW-1185">Reference proteome</keyword>
<keyword evidence="4" id="KW-0112">Calmodulin-binding</keyword>